<dbReference type="PANTHER" id="PTHR28061">
    <property type="entry name" value="INO EIGHTY SUBUNIT 4"/>
    <property type="match status" value="1"/>
</dbReference>
<dbReference type="OMA" id="KPCRRWA"/>
<evidence type="ECO:0000256" key="1">
    <source>
        <dbReference type="SAM" id="MobiDB-lite"/>
    </source>
</evidence>
<evidence type="ECO:0000313" key="3">
    <source>
        <dbReference type="Proteomes" id="UP000076632"/>
    </source>
</evidence>
<dbReference type="EMBL" id="KV407456">
    <property type="protein sequence ID" value="KZF24309.1"/>
    <property type="molecule type" value="Genomic_DNA"/>
</dbReference>
<feature type="region of interest" description="Disordered" evidence="1">
    <location>
        <begin position="1"/>
        <end position="163"/>
    </location>
</feature>
<dbReference type="GO" id="GO:0006338">
    <property type="term" value="P:chromatin remodeling"/>
    <property type="evidence" value="ECO:0007669"/>
    <property type="project" value="InterPro"/>
</dbReference>
<feature type="compositionally biased region" description="Low complexity" evidence="1">
    <location>
        <begin position="31"/>
        <end position="42"/>
    </location>
</feature>
<feature type="compositionally biased region" description="Polar residues" evidence="1">
    <location>
        <begin position="1"/>
        <end position="18"/>
    </location>
</feature>
<feature type="compositionally biased region" description="Low complexity" evidence="1">
    <location>
        <begin position="52"/>
        <end position="82"/>
    </location>
</feature>
<keyword evidence="3" id="KW-1185">Reference proteome</keyword>
<dbReference type="AlphaFoldDB" id="A0A165I362"/>
<organism evidence="2 3">
    <name type="scientific">Xylona heveae (strain CBS 132557 / TC161)</name>
    <dbReference type="NCBI Taxonomy" id="1328760"/>
    <lineage>
        <taxon>Eukaryota</taxon>
        <taxon>Fungi</taxon>
        <taxon>Dikarya</taxon>
        <taxon>Ascomycota</taxon>
        <taxon>Pezizomycotina</taxon>
        <taxon>Xylonomycetes</taxon>
        <taxon>Xylonales</taxon>
        <taxon>Xylonaceae</taxon>
        <taxon>Xylona</taxon>
    </lineage>
</organism>
<feature type="compositionally biased region" description="Basic residues" evidence="1">
    <location>
        <begin position="121"/>
        <end position="131"/>
    </location>
</feature>
<evidence type="ECO:0000313" key="2">
    <source>
        <dbReference type="EMBL" id="KZF24309.1"/>
    </source>
</evidence>
<dbReference type="GeneID" id="28896045"/>
<dbReference type="InParanoid" id="A0A165I362"/>
<dbReference type="PANTHER" id="PTHR28061:SF1">
    <property type="entry name" value="INO80 COMPLEX SUBUNIT 4"/>
    <property type="match status" value="1"/>
</dbReference>
<reference evidence="2 3" key="1">
    <citation type="journal article" date="2016" name="Fungal Biol.">
        <title>The genome of Xylona heveae provides a window into fungal endophytism.</title>
        <authorList>
            <person name="Gazis R."/>
            <person name="Kuo A."/>
            <person name="Riley R."/>
            <person name="LaButti K."/>
            <person name="Lipzen A."/>
            <person name="Lin J."/>
            <person name="Amirebrahimi M."/>
            <person name="Hesse C.N."/>
            <person name="Spatafora J.W."/>
            <person name="Henrissat B."/>
            <person name="Hainaut M."/>
            <person name="Grigoriev I.V."/>
            <person name="Hibbett D.S."/>
        </authorList>
    </citation>
    <scope>NUCLEOTIDE SEQUENCE [LARGE SCALE GENOMIC DNA]</scope>
    <source>
        <strain evidence="2 3">TC161</strain>
    </source>
</reference>
<dbReference type="RefSeq" id="XP_018189864.1">
    <property type="nucleotide sequence ID" value="XM_018330908.1"/>
</dbReference>
<protein>
    <submittedName>
        <fullName evidence="2">DUF1711-domain-containing protein</fullName>
    </submittedName>
</protein>
<dbReference type="STRING" id="1328760.A0A165I362"/>
<name>A0A165I362_XYLHT</name>
<gene>
    <name evidence="2" type="ORF">L228DRAFT_237250</name>
</gene>
<feature type="region of interest" description="Disordered" evidence="1">
    <location>
        <begin position="207"/>
        <end position="272"/>
    </location>
</feature>
<dbReference type="InterPro" id="IPR013175">
    <property type="entry name" value="INO80_su_Ies4"/>
</dbReference>
<dbReference type="Pfam" id="PF08193">
    <property type="entry name" value="INO80_Ies4"/>
    <property type="match status" value="1"/>
</dbReference>
<feature type="compositionally biased region" description="Polar residues" evidence="1">
    <location>
        <begin position="232"/>
        <end position="245"/>
    </location>
</feature>
<dbReference type="OrthoDB" id="4093188at2759"/>
<proteinExistence type="predicted"/>
<dbReference type="Proteomes" id="UP000076632">
    <property type="component" value="Unassembled WGS sequence"/>
</dbReference>
<sequence length="272" mass="27673">MSTAGGRSTLSPGSTSHTSGKDLKSGKVVILRLSPSLLSRFSKQTSRKVSRGKSGSSATSTPNPPAEENSSESNSPSVADASVDANNATAPVEDTRRKGIPGPKPGSKRGIALGADGLPKPRGKPGPKKKPRLENGIIDNGDASNKGTPGATPGGIHKLGPKANQGAINAGLRALDRSGKPCRKWARKGFAVKSFTGVVWEISSWRTPKTKSIEPDSLLPNGEALGGDSDSKANIDSSAVGSEKSNAGGDVDMIPAPSIDASSPVPEIATPA</sequence>
<dbReference type="GO" id="GO:0031011">
    <property type="term" value="C:Ino80 complex"/>
    <property type="evidence" value="ECO:0007669"/>
    <property type="project" value="InterPro"/>
</dbReference>
<accession>A0A165I362</accession>